<feature type="region of interest" description="Disordered" evidence="1">
    <location>
        <begin position="136"/>
        <end position="156"/>
    </location>
</feature>
<dbReference type="PANTHER" id="PTHR21398:SF22">
    <property type="entry name" value="IP12060P-RELATED"/>
    <property type="match status" value="1"/>
</dbReference>
<sequence>MLQQCEQRRRRSRPARTMMMTLHQMTHIWPTTIRRKPTTTITTPSLLAVSIICMFLANIAAVMAGVFYPRGGSFGYLAAVAIPVDLPNRNIYMAFNFESNYGLPSNDSYTEWIDRWDLDETYLGIGNNVTVINNRKLQSKRKRSTTSTDQTSGQPLLPRYDRRSFYRTFTGYLDHYQMNGTGCLLRTICEVAASTMDENNGVLGSILKILFMPTTSRPEPPQLHNDINDEDLYRAEWQGRQYLANNMVDDDGNELDGGDNENNNACLDYSQWCPEGVISLISNWY</sequence>
<protein>
    <submittedName>
        <fullName evidence="3">Uncharacterized protein LOC101893391</fullName>
    </submittedName>
</protein>
<gene>
    <name evidence="3" type="primary">LOC101893391</name>
</gene>
<accession>A0A9J7DK97</accession>
<feature type="compositionally biased region" description="Polar residues" evidence="1">
    <location>
        <begin position="145"/>
        <end position="154"/>
    </location>
</feature>
<dbReference type="RefSeq" id="XP_019895266.2">
    <property type="nucleotide sequence ID" value="XM_020039707.2"/>
</dbReference>
<dbReference type="Proteomes" id="UP001652621">
    <property type="component" value="Unplaced"/>
</dbReference>
<reference evidence="3" key="1">
    <citation type="submission" date="2025-08" db="UniProtKB">
        <authorList>
            <consortium name="RefSeq"/>
        </authorList>
    </citation>
    <scope>IDENTIFICATION</scope>
    <source>
        <strain evidence="3">Aabys</strain>
        <tissue evidence="3">Whole body</tissue>
    </source>
</reference>
<organism evidence="2 3">
    <name type="scientific">Musca domestica</name>
    <name type="common">House fly</name>
    <dbReference type="NCBI Taxonomy" id="7370"/>
    <lineage>
        <taxon>Eukaryota</taxon>
        <taxon>Metazoa</taxon>
        <taxon>Ecdysozoa</taxon>
        <taxon>Arthropoda</taxon>
        <taxon>Hexapoda</taxon>
        <taxon>Insecta</taxon>
        <taxon>Pterygota</taxon>
        <taxon>Neoptera</taxon>
        <taxon>Endopterygota</taxon>
        <taxon>Diptera</taxon>
        <taxon>Brachycera</taxon>
        <taxon>Muscomorpha</taxon>
        <taxon>Muscoidea</taxon>
        <taxon>Muscidae</taxon>
        <taxon>Musca</taxon>
    </lineage>
</organism>
<proteinExistence type="predicted"/>
<dbReference type="OrthoDB" id="6340174at2759"/>
<dbReference type="PANTHER" id="PTHR21398">
    <property type="entry name" value="AGAP007094-PA"/>
    <property type="match status" value="1"/>
</dbReference>
<evidence type="ECO:0000313" key="3">
    <source>
        <dbReference type="RefSeq" id="XP_019895266.2"/>
    </source>
</evidence>
<dbReference type="KEGG" id="mde:101893391"/>
<dbReference type="AlphaFoldDB" id="A0A9J7DK97"/>
<dbReference type="SMART" id="SM00718">
    <property type="entry name" value="DM4_12"/>
    <property type="match status" value="1"/>
</dbReference>
<dbReference type="InterPro" id="IPR006631">
    <property type="entry name" value="DM4_12"/>
</dbReference>
<dbReference type="Pfam" id="PF07841">
    <property type="entry name" value="DM4_12"/>
    <property type="match status" value="1"/>
</dbReference>
<name>A0A9J7DK97_MUSDO</name>
<evidence type="ECO:0000256" key="1">
    <source>
        <dbReference type="SAM" id="MobiDB-lite"/>
    </source>
</evidence>
<dbReference type="VEuPathDB" id="VectorBase:MDOMA2_001805"/>
<evidence type="ECO:0000313" key="2">
    <source>
        <dbReference type="Proteomes" id="UP001652621"/>
    </source>
</evidence>
<keyword evidence="2" id="KW-1185">Reference proteome</keyword>
<dbReference type="GeneID" id="101893391"/>